<dbReference type="STRING" id="517719.SAMN05421762_0810"/>
<dbReference type="NCBIfam" id="TIGR01730">
    <property type="entry name" value="RND_mfp"/>
    <property type="match status" value="1"/>
</dbReference>
<organism evidence="4 5">
    <name type="scientific">Pseudooceanicola nitratireducens</name>
    <dbReference type="NCBI Taxonomy" id="517719"/>
    <lineage>
        <taxon>Bacteria</taxon>
        <taxon>Pseudomonadati</taxon>
        <taxon>Pseudomonadota</taxon>
        <taxon>Alphaproteobacteria</taxon>
        <taxon>Rhodobacterales</taxon>
        <taxon>Paracoccaceae</taxon>
        <taxon>Pseudooceanicola</taxon>
    </lineage>
</organism>
<evidence type="ECO:0000256" key="3">
    <source>
        <dbReference type="SAM" id="SignalP"/>
    </source>
</evidence>
<dbReference type="EMBL" id="FOLX01000001">
    <property type="protein sequence ID" value="SFC40451.1"/>
    <property type="molecule type" value="Genomic_DNA"/>
</dbReference>
<dbReference type="GO" id="GO:0015562">
    <property type="term" value="F:efflux transmembrane transporter activity"/>
    <property type="evidence" value="ECO:0007669"/>
    <property type="project" value="TreeGrafter"/>
</dbReference>
<feature type="chain" id="PRO_5014167489" evidence="3">
    <location>
        <begin position="22"/>
        <end position="347"/>
    </location>
</feature>
<evidence type="ECO:0000313" key="4">
    <source>
        <dbReference type="EMBL" id="SFC40451.1"/>
    </source>
</evidence>
<dbReference type="SUPFAM" id="SSF111369">
    <property type="entry name" value="HlyD-like secretion proteins"/>
    <property type="match status" value="1"/>
</dbReference>
<gene>
    <name evidence="4" type="ORF">SAMN05421762_0810</name>
</gene>
<keyword evidence="2" id="KW-0175">Coiled coil</keyword>
<proteinExistence type="inferred from homology"/>
<dbReference type="RefSeq" id="WP_093450673.1">
    <property type="nucleotide sequence ID" value="NZ_FNZG01000002.1"/>
</dbReference>
<protein>
    <submittedName>
        <fullName evidence="4">RND family efflux transporter, MFP subunit</fullName>
    </submittedName>
</protein>
<evidence type="ECO:0000313" key="5">
    <source>
        <dbReference type="Proteomes" id="UP000231644"/>
    </source>
</evidence>
<dbReference type="Gene3D" id="2.40.420.20">
    <property type="match status" value="1"/>
</dbReference>
<dbReference type="Gene3D" id="2.40.50.100">
    <property type="match status" value="1"/>
</dbReference>
<comment type="similarity">
    <text evidence="1">Belongs to the membrane fusion protein (MFP) (TC 8.A.1) family.</text>
</comment>
<dbReference type="PANTHER" id="PTHR30469:SF20">
    <property type="entry name" value="EFFLUX RND TRANSPORTER PERIPLASMIC ADAPTOR SUBUNIT"/>
    <property type="match status" value="1"/>
</dbReference>
<accession>A0A1I1IX42</accession>
<dbReference type="Proteomes" id="UP000231644">
    <property type="component" value="Unassembled WGS sequence"/>
</dbReference>
<dbReference type="GO" id="GO:1990281">
    <property type="term" value="C:efflux pump complex"/>
    <property type="evidence" value="ECO:0007669"/>
    <property type="project" value="TreeGrafter"/>
</dbReference>
<keyword evidence="3" id="KW-0732">Signal</keyword>
<feature type="signal peptide" evidence="3">
    <location>
        <begin position="1"/>
        <end position="21"/>
    </location>
</feature>
<keyword evidence="5" id="KW-1185">Reference proteome</keyword>
<sequence>MRSPWPLLGLLALFAPAVTLAQDAPPPTPPKPVKLMELTTKPMVLKRQFFGQVAARQTVDLAFQVGGQLLELNAEEGTAKSQGDLIAQLDVAGYERAVAQAKANYNKAQRDAERLTSLRGQAVSPVQVQDAETQLKLAEIALANANDNLGHATLRAPFDALVARRLIANYQTVAAGTPVVRLHDVSEMRVDIQVPEVLFRQAGAGNGVSFAAEFPGDPQQYPLTLREFETETSSIGQSYAITLAFAENPGAFVFPGASVTVYATADGLPAGGIILPETALTYDPEGAPFVMVYQDGTLTRTPVTVELAEDGNLYMTDGPADGTQIVMTGASQLRDGQAVRPFTRIGE</sequence>
<dbReference type="AlphaFoldDB" id="A0A1I1IX42"/>
<feature type="coiled-coil region" evidence="2">
    <location>
        <begin position="91"/>
        <end position="148"/>
    </location>
</feature>
<dbReference type="Gene3D" id="2.40.30.170">
    <property type="match status" value="1"/>
</dbReference>
<evidence type="ECO:0000256" key="2">
    <source>
        <dbReference type="SAM" id="Coils"/>
    </source>
</evidence>
<reference evidence="4 5" key="1">
    <citation type="submission" date="2016-10" db="EMBL/GenBank/DDBJ databases">
        <authorList>
            <person name="de Groot N.N."/>
        </authorList>
    </citation>
    <scope>NUCLEOTIDE SEQUENCE [LARGE SCALE GENOMIC DNA]</scope>
    <source>
        <strain evidence="4 5">DSM 29619</strain>
    </source>
</reference>
<dbReference type="InterPro" id="IPR006143">
    <property type="entry name" value="RND_pump_MFP"/>
</dbReference>
<evidence type="ECO:0000256" key="1">
    <source>
        <dbReference type="ARBA" id="ARBA00009477"/>
    </source>
</evidence>
<dbReference type="OrthoDB" id="9813967at2"/>
<dbReference type="Gene3D" id="1.10.287.470">
    <property type="entry name" value="Helix hairpin bin"/>
    <property type="match status" value="1"/>
</dbReference>
<name>A0A1I1IX42_9RHOB</name>
<dbReference type="PANTHER" id="PTHR30469">
    <property type="entry name" value="MULTIDRUG RESISTANCE PROTEIN MDTA"/>
    <property type="match status" value="1"/>
</dbReference>